<dbReference type="RefSeq" id="WP_110474073.1">
    <property type="nucleotide sequence ID" value="NZ_BMWQ01000001.1"/>
</dbReference>
<dbReference type="Proteomes" id="UP000248054">
    <property type="component" value="Unassembled WGS sequence"/>
</dbReference>
<organism evidence="1 2">
    <name type="scientific">Winogradskyella epiphytica</name>
    <dbReference type="NCBI Taxonomy" id="262005"/>
    <lineage>
        <taxon>Bacteria</taxon>
        <taxon>Pseudomonadati</taxon>
        <taxon>Bacteroidota</taxon>
        <taxon>Flavobacteriia</taxon>
        <taxon>Flavobacteriales</taxon>
        <taxon>Flavobacteriaceae</taxon>
        <taxon>Winogradskyella</taxon>
    </lineage>
</organism>
<comment type="caution">
    <text evidence="1">The sequence shown here is derived from an EMBL/GenBank/DDBJ whole genome shotgun (WGS) entry which is preliminary data.</text>
</comment>
<accession>A0A2V4XAP6</accession>
<evidence type="ECO:0000313" key="1">
    <source>
        <dbReference type="EMBL" id="PYE83125.1"/>
    </source>
</evidence>
<dbReference type="EMBL" id="QJTD01000001">
    <property type="protein sequence ID" value="PYE83125.1"/>
    <property type="molecule type" value="Genomic_DNA"/>
</dbReference>
<dbReference type="OrthoDB" id="1142271at2"/>
<name>A0A2V4XAP6_9FLAO</name>
<evidence type="ECO:0008006" key="3">
    <source>
        <dbReference type="Google" id="ProtNLM"/>
    </source>
</evidence>
<proteinExistence type="predicted"/>
<reference evidence="1 2" key="1">
    <citation type="submission" date="2018-06" db="EMBL/GenBank/DDBJ databases">
        <title>Genomic Encyclopedia of Type Strains, Phase III (KMG-III): the genomes of soil and plant-associated and newly described type strains.</title>
        <authorList>
            <person name="Whitman W."/>
        </authorList>
    </citation>
    <scope>NUCLEOTIDE SEQUENCE [LARGE SCALE GENOMIC DNA]</scope>
    <source>
        <strain evidence="1 2">CECT 7945</strain>
    </source>
</reference>
<dbReference type="AlphaFoldDB" id="A0A2V4XAP6"/>
<protein>
    <recommendedName>
        <fullName evidence="3">Outer membrane protein with beta-barrel domain</fullName>
    </recommendedName>
</protein>
<keyword evidence="2" id="KW-1185">Reference proteome</keyword>
<dbReference type="NCBIfam" id="NF047659">
    <property type="entry name" value="THC0290_0291_fam"/>
    <property type="match status" value="1"/>
</dbReference>
<sequence>MISQIKKRIFIIVLFLLSIQYSYSQFAFSHEVGIITGPVAFQSDFGERHDFDTNSGNTGIGIGIVYYLNFDYLTNYYYWSANNYFTDHFKIRAELSWNKTELNHFGTWVDKSRTSAAADKLRAHSGEAQNFNVGAQLEYYPISIKAFSQGNHYLAPFVSFGVQFVSFNPKVTTTYGDLNVNNPNNFYPNWEPGSIDAKSGTTWSLVGSVGTRYKLSILSDLMLDLRVQSYFSDYTDGLDHQLPSNKSNDWLVWLNVGYIYYFD</sequence>
<evidence type="ECO:0000313" key="2">
    <source>
        <dbReference type="Proteomes" id="UP000248054"/>
    </source>
</evidence>
<gene>
    <name evidence="1" type="ORF">DFQ11_101556</name>
</gene>